<keyword evidence="8" id="KW-1185">Reference proteome</keyword>
<keyword evidence="3 5" id="KW-1133">Transmembrane helix</keyword>
<evidence type="ECO:0000256" key="1">
    <source>
        <dbReference type="ARBA" id="ARBA00004651"/>
    </source>
</evidence>
<dbReference type="GO" id="GO:0005886">
    <property type="term" value="C:plasma membrane"/>
    <property type="evidence" value="ECO:0007669"/>
    <property type="project" value="UniProtKB-SubCell"/>
</dbReference>
<dbReference type="AlphaFoldDB" id="A0A8J3JAP1"/>
<feature type="transmembrane region" description="Helical" evidence="5">
    <location>
        <begin position="195"/>
        <end position="215"/>
    </location>
</feature>
<dbReference type="PANTHER" id="PTHR23542:SF1">
    <property type="entry name" value="MAJOR FACILITATOR SUPERFAMILY (MFS) PROFILE DOMAIN-CONTAINING PROTEIN"/>
    <property type="match status" value="1"/>
</dbReference>
<evidence type="ECO:0000259" key="6">
    <source>
        <dbReference type="PROSITE" id="PS50850"/>
    </source>
</evidence>
<dbReference type="PANTHER" id="PTHR23542">
    <property type="match status" value="1"/>
</dbReference>
<keyword evidence="2 5" id="KW-0812">Transmembrane</keyword>
<name>A0A8J3JAP1_9ACTN</name>
<feature type="transmembrane region" description="Helical" evidence="5">
    <location>
        <begin position="284"/>
        <end position="302"/>
    </location>
</feature>
<feature type="transmembrane region" description="Helical" evidence="5">
    <location>
        <begin position="221"/>
        <end position="243"/>
    </location>
</feature>
<dbReference type="SUPFAM" id="SSF103473">
    <property type="entry name" value="MFS general substrate transporter"/>
    <property type="match status" value="1"/>
</dbReference>
<evidence type="ECO:0000313" key="8">
    <source>
        <dbReference type="Proteomes" id="UP000612808"/>
    </source>
</evidence>
<dbReference type="InterPro" id="IPR011701">
    <property type="entry name" value="MFS"/>
</dbReference>
<feature type="transmembrane region" description="Helical" evidence="5">
    <location>
        <begin position="170"/>
        <end position="188"/>
    </location>
</feature>
<gene>
    <name evidence="7" type="ORF">Aru02nite_41130</name>
</gene>
<feature type="transmembrane region" description="Helical" evidence="5">
    <location>
        <begin position="128"/>
        <end position="150"/>
    </location>
</feature>
<dbReference type="Pfam" id="PF07690">
    <property type="entry name" value="MFS_1"/>
    <property type="match status" value="1"/>
</dbReference>
<dbReference type="RefSeq" id="WP_203660029.1">
    <property type="nucleotide sequence ID" value="NZ_BAAAZM010000007.1"/>
</dbReference>
<reference evidence="7" key="1">
    <citation type="submission" date="2021-01" db="EMBL/GenBank/DDBJ databases">
        <title>Whole genome shotgun sequence of Actinocatenispora rupis NBRC 107355.</title>
        <authorList>
            <person name="Komaki H."/>
            <person name="Tamura T."/>
        </authorList>
    </citation>
    <scope>NUCLEOTIDE SEQUENCE</scope>
    <source>
        <strain evidence="7">NBRC 107355</strain>
    </source>
</reference>
<comment type="subcellular location">
    <subcellularLocation>
        <location evidence="1">Cell membrane</location>
        <topology evidence="1">Multi-pass membrane protein</topology>
    </subcellularLocation>
</comment>
<dbReference type="Proteomes" id="UP000612808">
    <property type="component" value="Unassembled WGS sequence"/>
</dbReference>
<dbReference type="InterPro" id="IPR020846">
    <property type="entry name" value="MFS_dom"/>
</dbReference>
<evidence type="ECO:0000313" key="7">
    <source>
        <dbReference type="EMBL" id="GID13224.1"/>
    </source>
</evidence>
<evidence type="ECO:0000256" key="2">
    <source>
        <dbReference type="ARBA" id="ARBA00022692"/>
    </source>
</evidence>
<evidence type="ECO:0000256" key="5">
    <source>
        <dbReference type="SAM" id="Phobius"/>
    </source>
</evidence>
<dbReference type="InterPro" id="IPR036259">
    <property type="entry name" value="MFS_trans_sf"/>
</dbReference>
<sequence length="306" mass="29590">MAVSYAVGVVVLLVVVTAGAPAATWYPPVALAGLAVPPVGSLTRARWAALAPDRTVLGSAFSIESLTDDLSYVVGPVLATVLGAVAPAVCPLATVALVLTGAVVMAARSAGTPRRPRARRLRGVAGPLAVPGVRVLTAAYVATGVVFGGLQVGVTAAAGAAGHAAAAGPVYGGFGVASMVSGLAYGAVHWQVAPARRVVAGFGALAVGCALLAAAGSLPALAAAILLPGLAMAPTLITGATLATELAPPAQRTEAYAWLSAATAVGVATGTAVTGRIVGTAPHSGFLVPAGAAAVAAVLVAARVRR</sequence>
<proteinExistence type="predicted"/>
<dbReference type="EMBL" id="BOMB01000023">
    <property type="protein sequence ID" value="GID13224.1"/>
    <property type="molecule type" value="Genomic_DNA"/>
</dbReference>
<feature type="domain" description="Major facilitator superfamily (MFS) profile" evidence="6">
    <location>
        <begin position="132"/>
        <end position="306"/>
    </location>
</feature>
<evidence type="ECO:0000256" key="4">
    <source>
        <dbReference type="ARBA" id="ARBA00023136"/>
    </source>
</evidence>
<protein>
    <recommendedName>
        <fullName evidence="6">Major facilitator superfamily (MFS) profile domain-containing protein</fullName>
    </recommendedName>
</protein>
<evidence type="ECO:0000256" key="3">
    <source>
        <dbReference type="ARBA" id="ARBA00022989"/>
    </source>
</evidence>
<accession>A0A8J3JAP1</accession>
<feature type="transmembrane region" description="Helical" evidence="5">
    <location>
        <begin position="77"/>
        <end position="107"/>
    </location>
</feature>
<organism evidence="7 8">
    <name type="scientific">Actinocatenispora rupis</name>
    <dbReference type="NCBI Taxonomy" id="519421"/>
    <lineage>
        <taxon>Bacteria</taxon>
        <taxon>Bacillati</taxon>
        <taxon>Actinomycetota</taxon>
        <taxon>Actinomycetes</taxon>
        <taxon>Micromonosporales</taxon>
        <taxon>Micromonosporaceae</taxon>
        <taxon>Actinocatenispora</taxon>
    </lineage>
</organism>
<feature type="transmembrane region" description="Helical" evidence="5">
    <location>
        <begin position="255"/>
        <end position="278"/>
    </location>
</feature>
<dbReference type="GO" id="GO:0022857">
    <property type="term" value="F:transmembrane transporter activity"/>
    <property type="evidence" value="ECO:0007669"/>
    <property type="project" value="InterPro"/>
</dbReference>
<comment type="caution">
    <text evidence="7">The sequence shown here is derived from an EMBL/GenBank/DDBJ whole genome shotgun (WGS) entry which is preliminary data.</text>
</comment>
<dbReference type="PROSITE" id="PS50850">
    <property type="entry name" value="MFS"/>
    <property type="match status" value="1"/>
</dbReference>
<keyword evidence="4 5" id="KW-0472">Membrane</keyword>
<dbReference type="Gene3D" id="1.20.1250.20">
    <property type="entry name" value="MFS general substrate transporter like domains"/>
    <property type="match status" value="1"/>
</dbReference>